<keyword evidence="1" id="KW-0812">Transmembrane</keyword>
<evidence type="ECO:0000313" key="3">
    <source>
        <dbReference type="Proteomes" id="UP001589647"/>
    </source>
</evidence>
<sequence>MTADRHRPGYVRRRLGRALLLYAVATAVALVVIAVFWLTRS</sequence>
<feature type="transmembrane region" description="Helical" evidence="1">
    <location>
        <begin position="20"/>
        <end position="39"/>
    </location>
</feature>
<accession>A0ABV5IEE1</accession>
<gene>
    <name evidence="2" type="ORF">ACFFV7_17080</name>
</gene>
<dbReference type="EMBL" id="JBHMEI010000013">
    <property type="protein sequence ID" value="MFB9202914.1"/>
    <property type="molecule type" value="Genomic_DNA"/>
</dbReference>
<keyword evidence="1" id="KW-1133">Transmembrane helix</keyword>
<proteinExistence type="predicted"/>
<name>A0ABV5IEE1_9ACTN</name>
<evidence type="ECO:0000256" key="1">
    <source>
        <dbReference type="SAM" id="Phobius"/>
    </source>
</evidence>
<organism evidence="2 3">
    <name type="scientific">Nonomuraea spiralis</name>
    <dbReference type="NCBI Taxonomy" id="46182"/>
    <lineage>
        <taxon>Bacteria</taxon>
        <taxon>Bacillati</taxon>
        <taxon>Actinomycetota</taxon>
        <taxon>Actinomycetes</taxon>
        <taxon>Streptosporangiales</taxon>
        <taxon>Streptosporangiaceae</taxon>
        <taxon>Nonomuraea</taxon>
    </lineage>
</organism>
<comment type="caution">
    <text evidence="2">The sequence shown here is derived from an EMBL/GenBank/DDBJ whole genome shotgun (WGS) entry which is preliminary data.</text>
</comment>
<dbReference type="RefSeq" id="WP_268246035.1">
    <property type="nucleotide sequence ID" value="NZ_BMRC01000002.1"/>
</dbReference>
<reference evidence="2 3" key="1">
    <citation type="submission" date="2024-09" db="EMBL/GenBank/DDBJ databases">
        <authorList>
            <person name="Sun Q."/>
            <person name="Mori K."/>
        </authorList>
    </citation>
    <scope>NUCLEOTIDE SEQUENCE [LARGE SCALE GENOMIC DNA]</scope>
    <source>
        <strain evidence="2 3">CCM 3426</strain>
    </source>
</reference>
<keyword evidence="1" id="KW-0472">Membrane</keyword>
<protein>
    <submittedName>
        <fullName evidence="2">Uncharacterized protein</fullName>
    </submittedName>
</protein>
<keyword evidence="3" id="KW-1185">Reference proteome</keyword>
<evidence type="ECO:0000313" key="2">
    <source>
        <dbReference type="EMBL" id="MFB9202914.1"/>
    </source>
</evidence>
<dbReference type="Proteomes" id="UP001589647">
    <property type="component" value="Unassembled WGS sequence"/>
</dbReference>